<comment type="similarity">
    <text evidence="1 6">Belongs to the sigma-70 factor family.</text>
</comment>
<dbReference type="PANTHER" id="PTHR30376">
    <property type="entry name" value="SIGMA FACTOR RPOH HEAT SHOCK RELATED"/>
    <property type="match status" value="1"/>
</dbReference>
<evidence type="ECO:0000256" key="1">
    <source>
        <dbReference type="ARBA" id="ARBA00007788"/>
    </source>
</evidence>
<evidence type="ECO:0000259" key="8">
    <source>
        <dbReference type="PROSITE" id="PS00715"/>
    </source>
</evidence>
<evidence type="ECO:0000256" key="7">
    <source>
        <dbReference type="SAM" id="MobiDB-lite"/>
    </source>
</evidence>
<dbReference type="InterPro" id="IPR013324">
    <property type="entry name" value="RNA_pol_sigma_r3/r4-like"/>
</dbReference>
<dbReference type="GO" id="GO:0003677">
    <property type="term" value="F:DNA binding"/>
    <property type="evidence" value="ECO:0007669"/>
    <property type="project" value="UniProtKB-KW"/>
</dbReference>
<feature type="region of interest" description="Disordered" evidence="7">
    <location>
        <begin position="1"/>
        <end position="28"/>
    </location>
</feature>
<comment type="function">
    <text evidence="6">Sigma factors are initiation factors that promote the attachment of RNA polymerase to specific initiation sites and are then released.</text>
</comment>
<gene>
    <name evidence="10" type="ORF">H8E19_06875</name>
</gene>
<keyword evidence="3 6" id="KW-0731">Sigma factor</keyword>
<accession>A0A8J6MYR4</accession>
<reference evidence="10 11" key="1">
    <citation type="submission" date="2020-08" db="EMBL/GenBank/DDBJ databases">
        <title>Bridging the membrane lipid divide: bacteria of the FCB group superphylum have the potential to synthesize archaeal ether lipids.</title>
        <authorList>
            <person name="Villanueva L."/>
            <person name="Von Meijenfeldt F.A.B."/>
            <person name="Westbye A.B."/>
            <person name="Yadav S."/>
            <person name="Hopmans E.C."/>
            <person name="Dutilh B.E."/>
            <person name="Sinninghe Damste J.S."/>
        </authorList>
    </citation>
    <scope>NUCLEOTIDE SEQUENCE [LARGE SCALE GENOMIC DNA]</scope>
    <source>
        <strain evidence="10">NIOZ-UU27</strain>
    </source>
</reference>
<evidence type="ECO:0000313" key="10">
    <source>
        <dbReference type="EMBL" id="MBC8177115.1"/>
    </source>
</evidence>
<dbReference type="InterPro" id="IPR007630">
    <property type="entry name" value="RNA_pol_sigma70_r4"/>
</dbReference>
<dbReference type="InterPro" id="IPR014284">
    <property type="entry name" value="RNA_pol_sigma-70_dom"/>
</dbReference>
<dbReference type="GO" id="GO:0006352">
    <property type="term" value="P:DNA-templated transcription initiation"/>
    <property type="evidence" value="ECO:0007669"/>
    <property type="project" value="InterPro"/>
</dbReference>
<dbReference type="InterPro" id="IPR013325">
    <property type="entry name" value="RNA_pol_sigma_r2"/>
</dbReference>
<protein>
    <recommendedName>
        <fullName evidence="6">RNA polymerase sigma factor</fullName>
    </recommendedName>
</protein>
<dbReference type="Pfam" id="PF04542">
    <property type="entry name" value="Sigma70_r2"/>
    <property type="match status" value="1"/>
</dbReference>
<dbReference type="InterPro" id="IPR007627">
    <property type="entry name" value="RNA_pol_sigma70_r2"/>
</dbReference>
<evidence type="ECO:0000256" key="6">
    <source>
        <dbReference type="RuleBase" id="RU362124"/>
    </source>
</evidence>
<dbReference type="PANTHER" id="PTHR30376:SF3">
    <property type="entry name" value="RNA POLYMERASE SIGMA FACTOR RPOH"/>
    <property type="match status" value="1"/>
</dbReference>
<dbReference type="InterPro" id="IPR050813">
    <property type="entry name" value="Sigma-70_Factor"/>
</dbReference>
<dbReference type="InterPro" id="IPR009042">
    <property type="entry name" value="RNA_pol_sigma70_r1_2"/>
</dbReference>
<dbReference type="EMBL" id="JACNJD010000187">
    <property type="protein sequence ID" value="MBC8177115.1"/>
    <property type="molecule type" value="Genomic_DNA"/>
</dbReference>
<dbReference type="GO" id="GO:0016987">
    <property type="term" value="F:sigma factor activity"/>
    <property type="evidence" value="ECO:0007669"/>
    <property type="project" value="UniProtKB-KW"/>
</dbReference>
<dbReference type="Gene3D" id="1.20.140.160">
    <property type="match status" value="1"/>
</dbReference>
<dbReference type="PRINTS" id="PR00046">
    <property type="entry name" value="SIGMA70FCT"/>
</dbReference>
<organism evidence="10 11">
    <name type="scientific">Candidatus Desulfacyla euxinica</name>
    <dbReference type="NCBI Taxonomy" id="2841693"/>
    <lineage>
        <taxon>Bacteria</taxon>
        <taxon>Deltaproteobacteria</taxon>
        <taxon>Candidatus Desulfacyla</taxon>
    </lineage>
</organism>
<evidence type="ECO:0000256" key="2">
    <source>
        <dbReference type="ARBA" id="ARBA00023015"/>
    </source>
</evidence>
<evidence type="ECO:0000256" key="4">
    <source>
        <dbReference type="ARBA" id="ARBA00023125"/>
    </source>
</evidence>
<dbReference type="Pfam" id="PF04545">
    <property type="entry name" value="Sigma70_r4"/>
    <property type="match status" value="1"/>
</dbReference>
<keyword evidence="4 6" id="KW-0238">DNA-binding</keyword>
<dbReference type="NCBIfam" id="NF005143">
    <property type="entry name" value="PRK06596.1"/>
    <property type="match status" value="1"/>
</dbReference>
<sequence length="327" mass="38068">MKKTTRKSATKKNTKKKGKEHPVSKKKSLVPAVQMTDTALVPFDPLQIYLMEIKRYELISREEEKELAIKIREDNDDKAAYRLATANLRLVVKIAMDFHRYWTKNLLDLIQEGNLGLLQAVKKFDPYRGIKFSYYASFWIKAYILKFIMDNWKLVKIGTTQSQRKLFFNLAKERDKLIAEGFAPEPKLLAERLDVKEEEVVEMTQRLGGWEVSLSSPVGGDDSRESFDAFLPDPGVAIDEQISEDQGRKLLLKSLGEFRKTLSGKDADIFDNRIMAEKPLTLQDLGDKYHISRERIRQIQEKIIKNIKKWLKDKIPNFEEEYSDFLK</sequence>
<evidence type="ECO:0000259" key="9">
    <source>
        <dbReference type="PROSITE" id="PS00716"/>
    </source>
</evidence>
<dbReference type="Gene3D" id="1.10.601.10">
    <property type="entry name" value="RNA Polymerase Primary Sigma Factor"/>
    <property type="match status" value="1"/>
</dbReference>
<dbReference type="PROSITE" id="PS00716">
    <property type="entry name" value="SIGMA70_2"/>
    <property type="match status" value="1"/>
</dbReference>
<dbReference type="InterPro" id="IPR000943">
    <property type="entry name" value="RNA_pol_sigma70"/>
</dbReference>
<dbReference type="Pfam" id="PF00140">
    <property type="entry name" value="Sigma70_r1_2"/>
    <property type="match status" value="1"/>
</dbReference>
<dbReference type="SUPFAM" id="SSF88659">
    <property type="entry name" value="Sigma3 and sigma4 domains of RNA polymerase sigma factors"/>
    <property type="match status" value="1"/>
</dbReference>
<dbReference type="SUPFAM" id="SSF88946">
    <property type="entry name" value="Sigma2 domain of RNA polymerase sigma factors"/>
    <property type="match status" value="1"/>
</dbReference>
<dbReference type="PROSITE" id="PS00715">
    <property type="entry name" value="SIGMA70_1"/>
    <property type="match status" value="1"/>
</dbReference>
<feature type="domain" description="RNA polymerase sigma-70" evidence="8">
    <location>
        <begin position="108"/>
        <end position="121"/>
    </location>
</feature>
<keyword evidence="2 6" id="KW-0805">Transcription regulation</keyword>
<dbReference type="Proteomes" id="UP000650524">
    <property type="component" value="Unassembled WGS sequence"/>
</dbReference>
<feature type="domain" description="RNA polymerase sigma-70" evidence="9">
    <location>
        <begin position="281"/>
        <end position="307"/>
    </location>
</feature>
<evidence type="ECO:0000313" key="11">
    <source>
        <dbReference type="Proteomes" id="UP000650524"/>
    </source>
</evidence>
<name>A0A8J6MYR4_9DELT</name>
<comment type="caution">
    <text evidence="10">The sequence shown here is derived from an EMBL/GenBank/DDBJ whole genome shotgun (WGS) entry which is preliminary data.</text>
</comment>
<proteinExistence type="inferred from homology"/>
<evidence type="ECO:0000256" key="3">
    <source>
        <dbReference type="ARBA" id="ARBA00023082"/>
    </source>
</evidence>
<evidence type="ECO:0000256" key="5">
    <source>
        <dbReference type="ARBA" id="ARBA00023163"/>
    </source>
</evidence>
<dbReference type="NCBIfam" id="TIGR02937">
    <property type="entry name" value="sigma70-ECF"/>
    <property type="match status" value="1"/>
</dbReference>
<keyword evidence="5 6" id="KW-0804">Transcription</keyword>
<dbReference type="AlphaFoldDB" id="A0A8J6MYR4"/>